<feature type="region of interest" description="Disordered" evidence="8">
    <location>
        <begin position="321"/>
        <end position="346"/>
    </location>
</feature>
<evidence type="ECO:0000256" key="7">
    <source>
        <dbReference type="PROSITE-ProRule" id="PRU00042"/>
    </source>
</evidence>
<accession>A0A8J4YD92</accession>
<dbReference type="GO" id="GO:0008270">
    <property type="term" value="F:zinc ion binding"/>
    <property type="evidence" value="ECO:0007669"/>
    <property type="project" value="UniProtKB-KW"/>
</dbReference>
<feature type="region of interest" description="Disordered" evidence="8">
    <location>
        <begin position="1"/>
        <end position="20"/>
    </location>
</feature>
<feature type="region of interest" description="Disordered" evidence="8">
    <location>
        <begin position="568"/>
        <end position="589"/>
    </location>
</feature>
<gene>
    <name evidence="10" type="primary">Zbtb24</name>
    <name evidence="10" type="ORF">GWK47_037838</name>
</gene>
<feature type="domain" description="C2H2-type" evidence="9">
    <location>
        <begin position="465"/>
        <end position="493"/>
    </location>
</feature>
<feature type="domain" description="C2H2-type" evidence="9">
    <location>
        <begin position="437"/>
        <end position="465"/>
    </location>
</feature>
<dbReference type="PANTHER" id="PTHR24394">
    <property type="entry name" value="ZINC FINGER PROTEIN"/>
    <property type="match status" value="1"/>
</dbReference>
<organism evidence="10 11">
    <name type="scientific">Chionoecetes opilio</name>
    <name type="common">Atlantic snow crab</name>
    <name type="synonym">Cancer opilio</name>
    <dbReference type="NCBI Taxonomy" id="41210"/>
    <lineage>
        <taxon>Eukaryota</taxon>
        <taxon>Metazoa</taxon>
        <taxon>Ecdysozoa</taxon>
        <taxon>Arthropoda</taxon>
        <taxon>Crustacea</taxon>
        <taxon>Multicrustacea</taxon>
        <taxon>Malacostraca</taxon>
        <taxon>Eumalacostraca</taxon>
        <taxon>Eucarida</taxon>
        <taxon>Decapoda</taxon>
        <taxon>Pleocyemata</taxon>
        <taxon>Brachyura</taxon>
        <taxon>Eubrachyura</taxon>
        <taxon>Majoidea</taxon>
        <taxon>Majidae</taxon>
        <taxon>Chionoecetes</taxon>
    </lineage>
</organism>
<dbReference type="Pfam" id="PF13912">
    <property type="entry name" value="zf-C2H2_6"/>
    <property type="match status" value="2"/>
</dbReference>
<evidence type="ECO:0000256" key="3">
    <source>
        <dbReference type="ARBA" id="ARBA00022737"/>
    </source>
</evidence>
<keyword evidence="5" id="KW-0862">Zinc</keyword>
<comment type="caution">
    <text evidence="10">The sequence shown here is derived from an EMBL/GenBank/DDBJ whole genome shotgun (WGS) entry which is preliminary data.</text>
</comment>
<dbReference type="Proteomes" id="UP000770661">
    <property type="component" value="Unassembled WGS sequence"/>
</dbReference>
<feature type="domain" description="C2H2-type" evidence="9">
    <location>
        <begin position="349"/>
        <end position="376"/>
    </location>
</feature>
<dbReference type="AlphaFoldDB" id="A0A8J4YD92"/>
<evidence type="ECO:0000256" key="4">
    <source>
        <dbReference type="ARBA" id="ARBA00022771"/>
    </source>
</evidence>
<dbReference type="SMART" id="SM00355">
    <property type="entry name" value="ZnF_C2H2"/>
    <property type="match status" value="9"/>
</dbReference>
<feature type="region of interest" description="Disordered" evidence="8">
    <location>
        <begin position="75"/>
        <end position="105"/>
    </location>
</feature>
<evidence type="ECO:0000256" key="6">
    <source>
        <dbReference type="ARBA" id="ARBA00023242"/>
    </source>
</evidence>
<feature type="compositionally biased region" description="Polar residues" evidence="8">
    <location>
        <begin position="83"/>
        <end position="95"/>
    </location>
</feature>
<evidence type="ECO:0000256" key="1">
    <source>
        <dbReference type="ARBA" id="ARBA00004123"/>
    </source>
</evidence>
<evidence type="ECO:0000259" key="9">
    <source>
        <dbReference type="PROSITE" id="PS50157"/>
    </source>
</evidence>
<name>A0A8J4YD92_CHIOP</name>
<feature type="compositionally biased region" description="Basic residues" evidence="8">
    <location>
        <begin position="1"/>
        <end position="13"/>
    </location>
</feature>
<reference evidence="10" key="1">
    <citation type="submission" date="2020-07" db="EMBL/GenBank/DDBJ databases">
        <title>The High-quality genome of the commercially important snow crab, Chionoecetes opilio.</title>
        <authorList>
            <person name="Jeong J.-H."/>
            <person name="Ryu S."/>
        </authorList>
    </citation>
    <scope>NUCLEOTIDE SEQUENCE</scope>
    <source>
        <strain evidence="10">MADBK_172401_WGS</strain>
        <tissue evidence="10">Digestive gland</tissue>
    </source>
</reference>
<keyword evidence="2" id="KW-0479">Metal-binding</keyword>
<proteinExistence type="predicted"/>
<dbReference type="PROSITE" id="PS00028">
    <property type="entry name" value="ZINC_FINGER_C2H2_1"/>
    <property type="match status" value="8"/>
</dbReference>
<keyword evidence="11" id="KW-1185">Reference proteome</keyword>
<dbReference type="GO" id="GO:0005634">
    <property type="term" value="C:nucleus"/>
    <property type="evidence" value="ECO:0007669"/>
    <property type="project" value="UniProtKB-SubCell"/>
</dbReference>
<feature type="region of interest" description="Disordered" evidence="8">
    <location>
        <begin position="266"/>
        <end position="286"/>
    </location>
</feature>
<keyword evidence="3" id="KW-0677">Repeat</keyword>
<dbReference type="PANTHER" id="PTHR24394:SF29">
    <property type="entry name" value="MYONEURIN"/>
    <property type="match status" value="1"/>
</dbReference>
<dbReference type="EMBL" id="JACEEZ010005160">
    <property type="protein sequence ID" value="KAG0725828.1"/>
    <property type="molecule type" value="Genomic_DNA"/>
</dbReference>
<dbReference type="PROSITE" id="PS50157">
    <property type="entry name" value="ZINC_FINGER_C2H2_2"/>
    <property type="match status" value="7"/>
</dbReference>
<dbReference type="OrthoDB" id="6360912at2759"/>
<dbReference type="GO" id="GO:0000981">
    <property type="term" value="F:DNA-binding transcription factor activity, RNA polymerase II-specific"/>
    <property type="evidence" value="ECO:0007669"/>
    <property type="project" value="TreeGrafter"/>
</dbReference>
<dbReference type="Gene3D" id="3.30.160.60">
    <property type="entry name" value="Classic Zinc Finger"/>
    <property type="match status" value="4"/>
</dbReference>
<protein>
    <submittedName>
        <fullName evidence="10">Zinc finger and BTB domain-containing protein 24</fullName>
    </submittedName>
</protein>
<feature type="domain" description="C2H2-type" evidence="9">
    <location>
        <begin position="522"/>
        <end position="545"/>
    </location>
</feature>
<dbReference type="SUPFAM" id="SSF57667">
    <property type="entry name" value="beta-beta-alpha zinc fingers"/>
    <property type="match status" value="4"/>
</dbReference>
<evidence type="ECO:0000256" key="2">
    <source>
        <dbReference type="ARBA" id="ARBA00022723"/>
    </source>
</evidence>
<comment type="subcellular location">
    <subcellularLocation>
        <location evidence="1">Nucleus</location>
    </subcellularLocation>
</comment>
<keyword evidence="6" id="KW-0539">Nucleus</keyword>
<feature type="compositionally biased region" description="Basic and acidic residues" evidence="8">
    <location>
        <begin position="277"/>
        <end position="286"/>
    </location>
</feature>
<evidence type="ECO:0000256" key="5">
    <source>
        <dbReference type="ARBA" id="ARBA00022833"/>
    </source>
</evidence>
<evidence type="ECO:0000313" key="11">
    <source>
        <dbReference type="Proteomes" id="UP000770661"/>
    </source>
</evidence>
<evidence type="ECO:0000256" key="8">
    <source>
        <dbReference type="SAM" id="MobiDB-lite"/>
    </source>
</evidence>
<sequence length="888" mass="98248">MEVSPRRWRRRAPPHLPLPWIAPAGQASLRKVPRADSLVSNSQYGVCEKHFSPQDIKRGRKPSLSRKAVPLLLRSNLTDKQDNSSTTFPTGSSWQEPEDSTKGTDIPVTLTMEDYHPGSSPGGGPVDNGLTEGSRESIEECVCLVCGRDGRSCSLMELLSVGPQPGKVPLSLQLAKLVGRAKREVLCVSVMICSRCEGLVQEVAQMEDDLKTKKQTVKNMFEATFHCHKEKMKASQSSSASVCEPSDSCAEVHCDETMAFDIASPNKMEEDNGSFSNDEKEVEGSRKMARRRTTAKKYCCPQCHEVYTSLALWVHHLSKHSDTEDAVTPGKTKQSASKGKKRHKDGGVHACEECGSSFPCKQSLMAHAATHQKSWDCSVCGRYLTTKARLKTHLFRFHGIGEEKNKEVACQECGKCFGTKAGLRYHRNVVHRVGAEYSCQQCNKVFHYHVPYRSHLLYAHGEKKVVCETCGEKFFTISKLNTHINAIHRNAQSWTCDQCQAKFTTQTAYRHHINVKHLKVHHTCSYCGTQFRKKSSLLLHLWKHSVYICHVCRQNFPSGEDLRSHASSAHGRELGWRGRRKHSPGVSQDKKLVVDQETVLEKAPPLSTTADDEQLQQSEHLASIVINDLLMTAETYDSDSLQPFSLSACGKLPEKVAYSSHDQLKIKTLSMMETSRDLDAAQFGTVEVNTSSPDHMGMAPGVSLINVQILGDMDISQSDTLGELKGSILDPEDPPHHHLPVDTQQAGEHLSVAPDLEVPHPLEATADHLEVGSLDAAGDHLGSATTLQVPDSLEEAPQQLHLDPHHECPLPSIVTSMEADGSRLVEQDEATCLNEEEGKEAEGSLHKHMDQVEQVDLEPFSVALGGKGEVQYQYVMYISAPGEDSSPR</sequence>
<feature type="domain" description="C2H2-type" evidence="9">
    <location>
        <begin position="408"/>
        <end position="431"/>
    </location>
</feature>
<dbReference type="Pfam" id="PF00096">
    <property type="entry name" value="zf-C2H2"/>
    <property type="match status" value="1"/>
</dbReference>
<evidence type="ECO:0000313" key="10">
    <source>
        <dbReference type="EMBL" id="KAG0725828.1"/>
    </source>
</evidence>
<feature type="domain" description="C2H2-type" evidence="9">
    <location>
        <begin position="375"/>
        <end position="398"/>
    </location>
</feature>
<dbReference type="InterPro" id="IPR036236">
    <property type="entry name" value="Znf_C2H2_sf"/>
</dbReference>
<feature type="domain" description="C2H2-type" evidence="9">
    <location>
        <begin position="547"/>
        <end position="575"/>
    </location>
</feature>
<dbReference type="InterPro" id="IPR013087">
    <property type="entry name" value="Znf_C2H2_type"/>
</dbReference>
<keyword evidence="4 7" id="KW-0863">Zinc-finger</keyword>